<dbReference type="NCBIfam" id="TIGR02532">
    <property type="entry name" value="IV_pilin_GFxxxE"/>
    <property type="match status" value="1"/>
</dbReference>
<evidence type="ECO:0000313" key="2">
    <source>
        <dbReference type="Proteomes" id="UP000070326"/>
    </source>
</evidence>
<gene>
    <name evidence="1" type="ORF">HMPREF3195_00693</name>
</gene>
<dbReference type="Proteomes" id="UP000070326">
    <property type="component" value="Unassembled WGS sequence"/>
</dbReference>
<proteinExistence type="predicted"/>
<dbReference type="InterPro" id="IPR012902">
    <property type="entry name" value="N_methyl_site"/>
</dbReference>
<organism evidence="1 2">
    <name type="scientific">Peptostreptococcus anaerobius</name>
    <dbReference type="NCBI Taxonomy" id="1261"/>
    <lineage>
        <taxon>Bacteria</taxon>
        <taxon>Bacillati</taxon>
        <taxon>Bacillota</taxon>
        <taxon>Clostridia</taxon>
        <taxon>Peptostreptococcales</taxon>
        <taxon>Peptostreptococcaceae</taxon>
        <taxon>Peptostreptococcus</taxon>
    </lineage>
</organism>
<accession>A0A135YVW9</accession>
<dbReference type="EMBL" id="LSQZ01000021">
    <property type="protein sequence ID" value="KXI13532.1"/>
    <property type="molecule type" value="Genomic_DNA"/>
</dbReference>
<evidence type="ECO:0000313" key="1">
    <source>
        <dbReference type="EMBL" id="KXI13532.1"/>
    </source>
</evidence>
<dbReference type="AlphaFoldDB" id="A0A135YVW9"/>
<comment type="caution">
    <text evidence="1">The sequence shown here is derived from an EMBL/GenBank/DDBJ whole genome shotgun (WGS) entry which is preliminary data.</text>
</comment>
<sequence>MKKLRPCSAINNKTDGFSAVEMLVCLSLLGLVLSISSISYPIGGLRFNESINNLKSDLRNTIVLAQDTSVSYKFKIDSQNKSYSIENYKGGILEKRFLEKDIYIGYDSMTFNIGSLNRSGGSSTPLSLYIIDTSRKKAERITLMLGTSRVHSYSCDYKLALLELSPSVRSDIDK</sequence>
<dbReference type="PATRIC" id="fig|1261.5.peg.698"/>
<protein>
    <submittedName>
        <fullName evidence="1">Prepilin-type cleavage/methylation protein</fullName>
    </submittedName>
</protein>
<reference evidence="1 2" key="1">
    <citation type="submission" date="2016-02" db="EMBL/GenBank/DDBJ databases">
        <authorList>
            <person name="Wen L."/>
            <person name="He K."/>
            <person name="Yang H."/>
        </authorList>
    </citation>
    <scope>NUCLEOTIDE SEQUENCE [LARGE SCALE GENOMIC DNA]</scope>
    <source>
        <strain evidence="1 2">MJR8628A</strain>
    </source>
</reference>
<dbReference type="STRING" id="1261.HMPREF3195_00693"/>
<name>A0A135YVW9_9FIRM</name>
<dbReference type="RefSeq" id="WP_061101723.1">
    <property type="nucleotide sequence ID" value="NZ_CAXUJS010000005.1"/>
</dbReference>